<evidence type="ECO:0000313" key="2">
    <source>
        <dbReference type="EMBL" id="GAA3685550.1"/>
    </source>
</evidence>
<dbReference type="RefSeq" id="WP_344884981.1">
    <property type="nucleotide sequence ID" value="NZ_BAAAZP010000102.1"/>
</dbReference>
<keyword evidence="1" id="KW-0732">Signal</keyword>
<comment type="caution">
    <text evidence="2">The sequence shown here is derived from an EMBL/GenBank/DDBJ whole genome shotgun (WGS) entry which is preliminary data.</text>
</comment>
<gene>
    <name evidence="2" type="ORF">GCM10022224_057890</name>
</gene>
<keyword evidence="3" id="KW-1185">Reference proteome</keyword>
<sequence>MRIRVATGVALGVVLAVPPAVSAASTRATPKAAPALSGAAVYASGSGDRLSRYADGEWSTLVKSEAMAQYTVSPDGKKVAWVSSGGRLQIRQGGRTMTLVSGLQAGTPCLTPAWSADSAKVAYPQSGGTIMSVKADGTGAPHRLGTSPGVCHLAWSADGRYLAGYTGEANALYRLDTRTAESAPVKGVKWITHVQSLSPNGRHAIVEFPQQPGTLGDGTWPTAFKPVVLDMVTGKRRTPAVKGRLLGAFYLADGRMVVRVAGEEHNTLVVLGTDGKELQRVAEPARAKKQALLQVLP</sequence>
<dbReference type="InterPro" id="IPR011659">
    <property type="entry name" value="WD40"/>
</dbReference>
<feature type="chain" id="PRO_5047476533" description="WD40-like Beta Propeller Repeat" evidence="1">
    <location>
        <begin position="24"/>
        <end position="297"/>
    </location>
</feature>
<reference evidence="3" key="1">
    <citation type="journal article" date="2019" name="Int. J. Syst. Evol. Microbiol.">
        <title>The Global Catalogue of Microorganisms (GCM) 10K type strain sequencing project: providing services to taxonomists for standard genome sequencing and annotation.</title>
        <authorList>
            <consortium name="The Broad Institute Genomics Platform"/>
            <consortium name="The Broad Institute Genome Sequencing Center for Infectious Disease"/>
            <person name="Wu L."/>
            <person name="Ma J."/>
        </authorList>
    </citation>
    <scope>NUCLEOTIDE SEQUENCE [LARGE SCALE GENOMIC DNA]</scope>
    <source>
        <strain evidence="3">JCM 16904</strain>
    </source>
</reference>
<dbReference type="Pfam" id="PF07676">
    <property type="entry name" value="PD40"/>
    <property type="match status" value="1"/>
</dbReference>
<organism evidence="2 3">
    <name type="scientific">Nonomuraea antimicrobica</name>
    <dbReference type="NCBI Taxonomy" id="561173"/>
    <lineage>
        <taxon>Bacteria</taxon>
        <taxon>Bacillati</taxon>
        <taxon>Actinomycetota</taxon>
        <taxon>Actinomycetes</taxon>
        <taxon>Streptosporangiales</taxon>
        <taxon>Streptosporangiaceae</taxon>
        <taxon>Nonomuraea</taxon>
    </lineage>
</organism>
<accession>A0ABP7CCC8</accession>
<proteinExistence type="predicted"/>
<feature type="signal peptide" evidence="1">
    <location>
        <begin position="1"/>
        <end position="23"/>
    </location>
</feature>
<dbReference type="Proteomes" id="UP001500902">
    <property type="component" value="Unassembled WGS sequence"/>
</dbReference>
<evidence type="ECO:0000313" key="3">
    <source>
        <dbReference type="Proteomes" id="UP001500902"/>
    </source>
</evidence>
<protein>
    <recommendedName>
        <fullName evidence="4">WD40-like Beta Propeller Repeat</fullName>
    </recommendedName>
</protein>
<dbReference type="InterPro" id="IPR011042">
    <property type="entry name" value="6-blade_b-propeller_TolB-like"/>
</dbReference>
<evidence type="ECO:0008006" key="4">
    <source>
        <dbReference type="Google" id="ProtNLM"/>
    </source>
</evidence>
<evidence type="ECO:0000256" key="1">
    <source>
        <dbReference type="SAM" id="SignalP"/>
    </source>
</evidence>
<dbReference type="EMBL" id="BAAAZP010000102">
    <property type="protein sequence ID" value="GAA3685550.1"/>
    <property type="molecule type" value="Genomic_DNA"/>
</dbReference>
<dbReference type="SUPFAM" id="SSF82171">
    <property type="entry name" value="DPP6 N-terminal domain-like"/>
    <property type="match status" value="1"/>
</dbReference>
<dbReference type="Gene3D" id="2.120.10.30">
    <property type="entry name" value="TolB, C-terminal domain"/>
    <property type="match status" value="1"/>
</dbReference>
<name>A0ABP7CCC8_9ACTN</name>